<dbReference type="AlphaFoldDB" id="A0A8T2RNL9"/>
<comment type="caution">
    <text evidence="1">The sequence shown here is derived from an EMBL/GenBank/DDBJ whole genome shotgun (WGS) entry which is preliminary data.</text>
</comment>
<evidence type="ECO:0000313" key="2">
    <source>
        <dbReference type="Proteomes" id="UP000825935"/>
    </source>
</evidence>
<sequence>MTAYFLAQSQRLLTLRTRPQCTCTMADGNSGKIRHSHVAMLTQSRKRHDFSSPTTGGVRLLGTLMTSHEGDSRRSRGWAVAHKVQPLQHSHDESRGWAVAAARFNLCSTHAHRAVLINCCCHTCVRNTGSSIPYFLSADFVPLILSS</sequence>
<dbReference type="Proteomes" id="UP000825935">
    <property type="component" value="Chromosome 26"/>
</dbReference>
<reference evidence="1" key="1">
    <citation type="submission" date="2021-08" db="EMBL/GenBank/DDBJ databases">
        <title>WGS assembly of Ceratopteris richardii.</title>
        <authorList>
            <person name="Marchant D.B."/>
            <person name="Chen G."/>
            <person name="Jenkins J."/>
            <person name="Shu S."/>
            <person name="Leebens-Mack J."/>
            <person name="Grimwood J."/>
            <person name="Schmutz J."/>
            <person name="Soltis P."/>
            <person name="Soltis D."/>
            <person name="Chen Z.-H."/>
        </authorList>
    </citation>
    <scope>NUCLEOTIDE SEQUENCE</scope>
    <source>
        <strain evidence="1">Whitten #5841</strain>
        <tissue evidence="1">Leaf</tissue>
    </source>
</reference>
<accession>A0A8T2RNL9</accession>
<keyword evidence="2" id="KW-1185">Reference proteome</keyword>
<evidence type="ECO:0000313" key="1">
    <source>
        <dbReference type="EMBL" id="KAH7297098.1"/>
    </source>
</evidence>
<protein>
    <submittedName>
        <fullName evidence="1">Uncharacterized protein</fullName>
    </submittedName>
</protein>
<gene>
    <name evidence="1" type="ORF">KP509_26G053400</name>
</gene>
<dbReference type="EMBL" id="CM035431">
    <property type="protein sequence ID" value="KAH7297098.1"/>
    <property type="molecule type" value="Genomic_DNA"/>
</dbReference>
<proteinExistence type="predicted"/>
<name>A0A8T2RNL9_CERRI</name>
<organism evidence="1 2">
    <name type="scientific">Ceratopteris richardii</name>
    <name type="common">Triangle waterfern</name>
    <dbReference type="NCBI Taxonomy" id="49495"/>
    <lineage>
        <taxon>Eukaryota</taxon>
        <taxon>Viridiplantae</taxon>
        <taxon>Streptophyta</taxon>
        <taxon>Embryophyta</taxon>
        <taxon>Tracheophyta</taxon>
        <taxon>Polypodiopsida</taxon>
        <taxon>Polypodiidae</taxon>
        <taxon>Polypodiales</taxon>
        <taxon>Pteridineae</taxon>
        <taxon>Pteridaceae</taxon>
        <taxon>Parkerioideae</taxon>
        <taxon>Ceratopteris</taxon>
    </lineage>
</organism>